<reference evidence="2" key="2">
    <citation type="submission" date="2015-04" db="EMBL/GenBank/DDBJ databases">
        <title>Draft Genome Sequences of Eight Spore-Forming Food Isolates of Bacillus cereus Genome sequencing.</title>
        <authorList>
            <person name="Krawcyk A.O."/>
            <person name="de Jong A."/>
            <person name="Eijlander R.T."/>
            <person name="Berendsen E.M."/>
            <person name="Holsappel S."/>
            <person name="Wells-Bennik M."/>
            <person name="Kuipers O.P."/>
        </authorList>
    </citation>
    <scope>NUCLEOTIDE SEQUENCE [LARGE SCALE GENOMIC DNA]</scope>
    <source>
        <strain evidence="2">B4147</strain>
    </source>
</reference>
<sequence length="40" mass="4684">MTTSPINLHMNPNYNNDRNGVRLIDVPNYMASFPHINKKR</sequence>
<gene>
    <name evidence="1" type="ORF">B4147_2790</name>
</gene>
<reference evidence="1 2" key="1">
    <citation type="journal article" date="2015" name="Genome Announc.">
        <title>Next-Generation Whole-Genome Sequencing of Eight Strains of Bacillus cereus, Isolated from Food.</title>
        <authorList>
            <person name="Krawczyk A.O."/>
            <person name="de Jong A."/>
            <person name="Eijlander R.T."/>
            <person name="Berendsen E.M."/>
            <person name="Holsappel S."/>
            <person name="Wells-Bennik M.H."/>
            <person name="Kuipers O.P."/>
        </authorList>
    </citation>
    <scope>NUCLEOTIDE SEQUENCE [LARGE SCALE GENOMIC DNA]</scope>
    <source>
        <strain evidence="1 2">B4147</strain>
    </source>
</reference>
<dbReference type="Proteomes" id="UP000035350">
    <property type="component" value="Unassembled WGS sequence"/>
</dbReference>
<accession>A0A0G8C2I3</accession>
<name>A0A0G8C2I3_9BACI</name>
<evidence type="ECO:0000313" key="1">
    <source>
        <dbReference type="EMBL" id="KKZ93554.1"/>
    </source>
</evidence>
<evidence type="ECO:0000313" key="2">
    <source>
        <dbReference type="Proteomes" id="UP000035350"/>
    </source>
</evidence>
<dbReference type="AlphaFoldDB" id="A0A0G8C2I3"/>
<protein>
    <submittedName>
        <fullName evidence="1">Uncharacterized protein</fullName>
    </submittedName>
</protein>
<organism evidence="1 2">
    <name type="scientific">Bacillus wiedmannii</name>
    <dbReference type="NCBI Taxonomy" id="1890302"/>
    <lineage>
        <taxon>Bacteria</taxon>
        <taxon>Bacillati</taxon>
        <taxon>Bacillota</taxon>
        <taxon>Bacilli</taxon>
        <taxon>Bacillales</taxon>
        <taxon>Bacillaceae</taxon>
        <taxon>Bacillus</taxon>
        <taxon>Bacillus cereus group</taxon>
    </lineage>
</organism>
<proteinExistence type="predicted"/>
<dbReference type="EMBL" id="LCYN01000031">
    <property type="protein sequence ID" value="KKZ93554.1"/>
    <property type="molecule type" value="Genomic_DNA"/>
</dbReference>
<comment type="caution">
    <text evidence="1">The sequence shown here is derived from an EMBL/GenBank/DDBJ whole genome shotgun (WGS) entry which is preliminary data.</text>
</comment>